<name>A0A485L1F6_9STRA</name>
<evidence type="ECO:0000313" key="7">
    <source>
        <dbReference type="EMBL" id="KAF0695316.1"/>
    </source>
</evidence>
<evidence type="ECO:0000256" key="4">
    <source>
        <dbReference type="PIRSR" id="PIRSR623088-2"/>
    </source>
</evidence>
<evidence type="ECO:0000313" key="9">
    <source>
        <dbReference type="Proteomes" id="UP000332933"/>
    </source>
</evidence>
<evidence type="ECO:0000256" key="1">
    <source>
        <dbReference type="ARBA" id="ARBA00022723"/>
    </source>
</evidence>
<dbReference type="InterPro" id="IPR023088">
    <property type="entry name" value="PDEase"/>
</dbReference>
<dbReference type="Gene3D" id="1.10.1300.10">
    <property type="entry name" value="3'5'-cyclic nucleotide phosphodiesterase, catalytic domain"/>
    <property type="match status" value="1"/>
</dbReference>
<feature type="binding site" evidence="5">
    <location>
        <position position="255"/>
    </location>
    <ligand>
        <name>Zn(2+)</name>
        <dbReference type="ChEBI" id="CHEBI:29105"/>
        <label>2</label>
    </ligand>
</feature>
<dbReference type="PANTHER" id="PTHR11347">
    <property type="entry name" value="CYCLIC NUCLEOTIDE PHOSPHODIESTERASE"/>
    <property type="match status" value="1"/>
</dbReference>
<dbReference type="Proteomes" id="UP000332933">
    <property type="component" value="Unassembled WGS sequence"/>
</dbReference>
<keyword evidence="2" id="KW-0378">Hydrolase</keyword>
<feature type="binding site" evidence="5">
    <location>
        <position position="255"/>
    </location>
    <ligand>
        <name>Zn(2+)</name>
        <dbReference type="ChEBI" id="CHEBI:29105"/>
        <label>1</label>
    </ligand>
</feature>
<evidence type="ECO:0000256" key="2">
    <source>
        <dbReference type="ARBA" id="ARBA00022801"/>
    </source>
</evidence>
<dbReference type="GO" id="GO:0046872">
    <property type="term" value="F:metal ion binding"/>
    <property type="evidence" value="ECO:0007669"/>
    <property type="project" value="UniProtKB-KW"/>
</dbReference>
<feature type="binding site" evidence="4">
    <location>
        <position position="410"/>
    </location>
    <ligand>
        <name>AMP</name>
        <dbReference type="ChEBI" id="CHEBI:456215"/>
    </ligand>
</feature>
<dbReference type="OrthoDB" id="546632at2759"/>
<dbReference type="InterPro" id="IPR002073">
    <property type="entry name" value="PDEase_catalytic_dom"/>
</dbReference>
<protein>
    <submittedName>
        <fullName evidence="8">Aste57867_13875 protein</fullName>
    </submittedName>
</protein>
<feature type="domain" description="PDEase" evidence="6">
    <location>
        <begin position="120"/>
        <end position="449"/>
    </location>
</feature>
<evidence type="ECO:0000313" key="8">
    <source>
        <dbReference type="EMBL" id="VFT90706.1"/>
    </source>
</evidence>
<dbReference type="EMBL" id="CAADRA010005509">
    <property type="protein sequence ID" value="VFT90706.1"/>
    <property type="molecule type" value="Genomic_DNA"/>
</dbReference>
<proteinExistence type="predicted"/>
<evidence type="ECO:0000256" key="3">
    <source>
        <dbReference type="PIRSR" id="PIRSR623088-1"/>
    </source>
</evidence>
<feature type="binding site" evidence="5">
    <location>
        <position position="254"/>
    </location>
    <ligand>
        <name>Zn(2+)</name>
        <dbReference type="ChEBI" id="CHEBI:29105"/>
        <label>1</label>
    </ligand>
</feature>
<evidence type="ECO:0000256" key="5">
    <source>
        <dbReference type="PIRSR" id="PIRSR623088-3"/>
    </source>
</evidence>
<organism evidence="8 9">
    <name type="scientific">Aphanomyces stellatus</name>
    <dbReference type="NCBI Taxonomy" id="120398"/>
    <lineage>
        <taxon>Eukaryota</taxon>
        <taxon>Sar</taxon>
        <taxon>Stramenopiles</taxon>
        <taxon>Oomycota</taxon>
        <taxon>Saprolegniomycetes</taxon>
        <taxon>Saprolegniales</taxon>
        <taxon>Verrucalvaceae</taxon>
        <taxon>Aphanomyces</taxon>
    </lineage>
</organism>
<gene>
    <name evidence="8" type="primary">Aste57867_13875</name>
    <name evidence="7" type="ORF">As57867_013824</name>
    <name evidence="8" type="ORF">ASTE57867_13875</name>
</gene>
<dbReference type="GO" id="GO:0007165">
    <property type="term" value="P:signal transduction"/>
    <property type="evidence" value="ECO:0007669"/>
    <property type="project" value="InterPro"/>
</dbReference>
<feature type="active site" description="Proton donor" evidence="3">
    <location>
        <position position="214"/>
    </location>
</feature>
<dbReference type="Pfam" id="PF00233">
    <property type="entry name" value="PDEase_I"/>
    <property type="match status" value="1"/>
</dbReference>
<keyword evidence="9" id="KW-1185">Reference proteome</keyword>
<dbReference type="EMBL" id="VJMH01005488">
    <property type="protein sequence ID" value="KAF0695316.1"/>
    <property type="molecule type" value="Genomic_DNA"/>
</dbReference>
<keyword evidence="1 5" id="KW-0479">Metal-binding</keyword>
<reference evidence="7" key="2">
    <citation type="submission" date="2019-06" db="EMBL/GenBank/DDBJ databases">
        <title>Genomics analysis of Aphanomyces spp. identifies a new class of oomycete effector associated with host adaptation.</title>
        <authorList>
            <person name="Gaulin E."/>
        </authorList>
    </citation>
    <scope>NUCLEOTIDE SEQUENCE</scope>
    <source>
        <strain evidence="7">CBS 578.67</strain>
    </source>
</reference>
<sequence>MGYDRCLSRTGSIRFMESECALARSQKLSKFPPYKSAPDVIASFRLKQHQQQQQQHGGGHVDVSARRPVQLTSPHRSFRTNDSQHSIASSCPTTHMEPAMQDIDWQDVVDVDVETCLELTSDMVNDTLSLVFPNLDVASIDAVRALMLHRDHGFGTFKFDVLALAACLPPHTSSLVLVSHAVFTVMAFDGLDMDILLDWVRAIDATYDPAIPYHNADHAADVLHSLYCIFLSTQLRSILSEPMQMAGLLAAITHDAAHFGRTNAFLTQSKHALSVQYPVCCPLEAMHAAVGLDVLSHHNVLAHLPTATQDELRHVMDRAIFTTSLCEQKNLLAALRALENKSSPDFALVLLQAAVHAADLGQTTKPFGTHRRWVERLLEELFCEGDAERALGWSVPAFRDRAMGFSAGGQVYFMENLVLPVFTALHETLEGGLDQVLLQLGANISQWKA</sequence>
<dbReference type="PRINTS" id="PR00387">
    <property type="entry name" value="PDIESTERASE1"/>
</dbReference>
<accession>A0A485L1F6</accession>
<feature type="binding site" evidence="4">
    <location>
        <position position="359"/>
    </location>
    <ligand>
        <name>AMP</name>
        <dbReference type="ChEBI" id="CHEBI:456215"/>
    </ligand>
</feature>
<feature type="binding site" evidence="5">
    <location>
        <position position="359"/>
    </location>
    <ligand>
        <name>Zn(2+)</name>
        <dbReference type="ChEBI" id="CHEBI:29105"/>
        <label>1</label>
    </ligand>
</feature>
<dbReference type="SUPFAM" id="SSF109604">
    <property type="entry name" value="HD-domain/PDEase-like"/>
    <property type="match status" value="1"/>
</dbReference>
<dbReference type="InterPro" id="IPR036971">
    <property type="entry name" value="PDEase_catalytic_dom_sf"/>
</dbReference>
<dbReference type="GO" id="GO:0004114">
    <property type="term" value="F:3',5'-cyclic-nucleotide phosphodiesterase activity"/>
    <property type="evidence" value="ECO:0007669"/>
    <property type="project" value="InterPro"/>
</dbReference>
<reference evidence="8 9" key="1">
    <citation type="submission" date="2019-03" db="EMBL/GenBank/DDBJ databases">
        <authorList>
            <person name="Gaulin E."/>
            <person name="Dumas B."/>
        </authorList>
    </citation>
    <scope>NUCLEOTIDE SEQUENCE [LARGE SCALE GENOMIC DNA]</scope>
    <source>
        <strain evidence="8">CBS 568.67</strain>
    </source>
</reference>
<dbReference type="AlphaFoldDB" id="A0A485L1F6"/>
<dbReference type="PROSITE" id="PS51845">
    <property type="entry name" value="PDEASE_I_2"/>
    <property type="match status" value="1"/>
</dbReference>
<evidence type="ECO:0000259" key="6">
    <source>
        <dbReference type="PROSITE" id="PS51845"/>
    </source>
</evidence>
<feature type="binding site" evidence="4">
    <location>
        <position position="255"/>
    </location>
    <ligand>
        <name>AMP</name>
        <dbReference type="ChEBI" id="CHEBI:456215"/>
    </ligand>
</feature>
<feature type="binding site" evidence="4">
    <location>
        <begin position="214"/>
        <end position="218"/>
    </location>
    <ligand>
        <name>AMP</name>
        <dbReference type="ChEBI" id="CHEBI:456215"/>
    </ligand>
</feature>
<feature type="binding site" evidence="5">
    <location>
        <position position="218"/>
    </location>
    <ligand>
        <name>Zn(2+)</name>
        <dbReference type="ChEBI" id="CHEBI:29105"/>
        <label>1</label>
    </ligand>
</feature>